<dbReference type="InterPro" id="IPR000073">
    <property type="entry name" value="AB_hydrolase_1"/>
</dbReference>
<dbReference type="EMBL" id="JALJOV010000568">
    <property type="protein sequence ID" value="KAK9862700.1"/>
    <property type="molecule type" value="Genomic_DNA"/>
</dbReference>
<reference evidence="2 3" key="1">
    <citation type="journal article" date="2024" name="Nat. Commun.">
        <title>Phylogenomics reveals the evolutionary origins of lichenization in chlorophyte algae.</title>
        <authorList>
            <person name="Puginier C."/>
            <person name="Libourel C."/>
            <person name="Otte J."/>
            <person name="Skaloud P."/>
            <person name="Haon M."/>
            <person name="Grisel S."/>
            <person name="Petersen M."/>
            <person name="Berrin J.G."/>
            <person name="Delaux P.M."/>
            <person name="Dal Grande F."/>
            <person name="Keller J."/>
        </authorList>
    </citation>
    <scope>NUCLEOTIDE SEQUENCE [LARGE SCALE GENOMIC DNA]</scope>
    <source>
        <strain evidence="2 3">SAG 2523</strain>
    </source>
</reference>
<sequence>MAAYLLSARLAGSVAEAFPVILLAAALSRLSSGTAWWQSALAVWGWLELLFYSVQLVRYHHLNAVKKVVPDLAHIEKIRHRFMSLKGIFNLKDFVSGWFFGRPWDELRLSNLHSFAAYSLFSAEMSDLQPQEQQIVTGFVDEALVVWGESIGPGETKAPHMTHMWEPLRVLPKPLLIHAASESTACIYRLALWAQGFQHLRHKDLSYWIRWPPTQAASSSGPAPQSSADGSGMPVVFLHGVGFGMVPYWGFISMLTKQENLRRPVVLLDLPHVSMRLWPRAMDIDDAAHAVAGILAIHQWPTSCIVAHSFGTFVASRLCQLHPACVQATVLIDPVCLMTCFPDLLHNFVYLQPKWSSLFSHAGCMDVLRFFCSRDLLIAETFCRRFIWHAVMLWPQELPASSLVVMSAKDNLVPWRIAQQQLVQARHPAQILVHPDMAHGGFLLNHAWQQQILDTLRPMLDGI</sequence>
<protein>
    <recommendedName>
        <fullName evidence="1">AB hydrolase-1 domain-containing protein</fullName>
    </recommendedName>
</protein>
<name>A0AAW1T252_9CHLO</name>
<keyword evidence="3" id="KW-1185">Reference proteome</keyword>
<evidence type="ECO:0000313" key="3">
    <source>
        <dbReference type="Proteomes" id="UP001485043"/>
    </source>
</evidence>
<dbReference type="Pfam" id="PF12697">
    <property type="entry name" value="Abhydrolase_6"/>
    <property type="match status" value="1"/>
</dbReference>
<dbReference type="Proteomes" id="UP001485043">
    <property type="component" value="Unassembled WGS sequence"/>
</dbReference>
<organism evidence="2 3">
    <name type="scientific">Apatococcus fuscideae</name>
    <dbReference type="NCBI Taxonomy" id="2026836"/>
    <lineage>
        <taxon>Eukaryota</taxon>
        <taxon>Viridiplantae</taxon>
        <taxon>Chlorophyta</taxon>
        <taxon>core chlorophytes</taxon>
        <taxon>Trebouxiophyceae</taxon>
        <taxon>Chlorellales</taxon>
        <taxon>Chlorellaceae</taxon>
        <taxon>Apatococcus</taxon>
    </lineage>
</organism>
<comment type="caution">
    <text evidence="2">The sequence shown here is derived from an EMBL/GenBank/DDBJ whole genome shotgun (WGS) entry which is preliminary data.</text>
</comment>
<gene>
    <name evidence="2" type="ORF">WJX84_006358</name>
</gene>
<dbReference type="PANTHER" id="PTHR37471">
    <property type="entry name" value="UNNAMED PRODUCT"/>
    <property type="match status" value="1"/>
</dbReference>
<dbReference type="InterPro" id="IPR029058">
    <property type="entry name" value="AB_hydrolase_fold"/>
</dbReference>
<dbReference type="AlphaFoldDB" id="A0AAW1T252"/>
<dbReference type="PANTHER" id="PTHR37471:SF1">
    <property type="entry name" value="AB HYDROLASE-1 DOMAIN-CONTAINING PROTEIN"/>
    <property type="match status" value="1"/>
</dbReference>
<proteinExistence type="predicted"/>
<evidence type="ECO:0000259" key="1">
    <source>
        <dbReference type="Pfam" id="PF12697"/>
    </source>
</evidence>
<evidence type="ECO:0000313" key="2">
    <source>
        <dbReference type="EMBL" id="KAK9862700.1"/>
    </source>
</evidence>
<feature type="domain" description="AB hydrolase-1" evidence="1">
    <location>
        <begin position="235"/>
        <end position="443"/>
    </location>
</feature>
<accession>A0AAW1T252</accession>
<dbReference type="Gene3D" id="3.40.50.1820">
    <property type="entry name" value="alpha/beta hydrolase"/>
    <property type="match status" value="1"/>
</dbReference>
<dbReference type="SUPFAM" id="SSF53474">
    <property type="entry name" value="alpha/beta-Hydrolases"/>
    <property type="match status" value="1"/>
</dbReference>